<evidence type="ECO:0000313" key="9">
    <source>
        <dbReference type="Proteomes" id="UP001500457"/>
    </source>
</evidence>
<keyword evidence="1" id="KW-0547">Nucleotide-binding</keyword>
<organism evidence="8 9">
    <name type="scientific">Actinomycetospora straminea</name>
    <dbReference type="NCBI Taxonomy" id="663607"/>
    <lineage>
        <taxon>Bacteria</taxon>
        <taxon>Bacillati</taxon>
        <taxon>Actinomycetota</taxon>
        <taxon>Actinomycetes</taxon>
        <taxon>Pseudonocardiales</taxon>
        <taxon>Pseudonocardiaceae</taxon>
        <taxon>Actinomycetospora</taxon>
    </lineage>
</organism>
<proteinExistence type="predicted"/>
<gene>
    <name evidence="8" type="ORF">GCM10023203_41790</name>
</gene>
<keyword evidence="3" id="KW-0347">Helicase</keyword>
<dbReference type="InterPro" id="IPR027417">
    <property type="entry name" value="P-loop_NTPase"/>
</dbReference>
<dbReference type="CDD" id="cd18808">
    <property type="entry name" value="SF1_C_Upf1"/>
    <property type="match status" value="1"/>
</dbReference>
<dbReference type="InterPro" id="IPR041679">
    <property type="entry name" value="DNA2/NAM7-like_C"/>
</dbReference>
<evidence type="ECO:0000256" key="1">
    <source>
        <dbReference type="ARBA" id="ARBA00022741"/>
    </source>
</evidence>
<feature type="domain" description="DNA2/NAM7 helicase-like C-terminal" evidence="6">
    <location>
        <begin position="1076"/>
        <end position="1254"/>
    </location>
</feature>
<dbReference type="Gene3D" id="3.40.50.300">
    <property type="entry name" value="P-loop containing nucleotide triphosphate hydrolases"/>
    <property type="match status" value="3"/>
</dbReference>
<dbReference type="Pfam" id="PF13087">
    <property type="entry name" value="AAA_12"/>
    <property type="match status" value="1"/>
</dbReference>
<evidence type="ECO:0000256" key="4">
    <source>
        <dbReference type="ARBA" id="ARBA00022840"/>
    </source>
</evidence>
<keyword evidence="9" id="KW-1185">Reference proteome</keyword>
<evidence type="ECO:0000256" key="3">
    <source>
        <dbReference type="ARBA" id="ARBA00022806"/>
    </source>
</evidence>
<dbReference type="PANTHER" id="PTHR43788:SF8">
    <property type="entry name" value="DNA-BINDING PROTEIN SMUBP-2"/>
    <property type="match status" value="1"/>
</dbReference>
<protein>
    <recommendedName>
        <fullName evidence="10">AAA domain-containing protein</fullName>
    </recommendedName>
</protein>
<dbReference type="InterPro" id="IPR049468">
    <property type="entry name" value="Restrct_endonuc-II-like_dom"/>
</dbReference>
<dbReference type="PANTHER" id="PTHR43788">
    <property type="entry name" value="DNA2/NAM7 HELICASE FAMILY MEMBER"/>
    <property type="match status" value="1"/>
</dbReference>
<dbReference type="InterPro" id="IPR047187">
    <property type="entry name" value="SF1_C_Upf1"/>
</dbReference>
<dbReference type="EMBL" id="BAABHQ010000012">
    <property type="protein sequence ID" value="GAA4885127.1"/>
    <property type="molecule type" value="Genomic_DNA"/>
</dbReference>
<dbReference type="SUPFAM" id="SSF52540">
    <property type="entry name" value="P-loop containing nucleoside triphosphate hydrolases"/>
    <property type="match status" value="1"/>
</dbReference>
<accession>A0ABP9EQW9</accession>
<evidence type="ECO:0000259" key="6">
    <source>
        <dbReference type="Pfam" id="PF13087"/>
    </source>
</evidence>
<reference evidence="9" key="1">
    <citation type="journal article" date="2019" name="Int. J. Syst. Evol. Microbiol.">
        <title>The Global Catalogue of Microorganisms (GCM) 10K type strain sequencing project: providing services to taxonomists for standard genome sequencing and annotation.</title>
        <authorList>
            <consortium name="The Broad Institute Genomics Platform"/>
            <consortium name="The Broad Institute Genome Sequencing Center for Infectious Disease"/>
            <person name="Wu L."/>
            <person name="Ma J."/>
        </authorList>
    </citation>
    <scope>NUCLEOTIDE SEQUENCE [LARGE SCALE GENOMIC DNA]</scope>
    <source>
        <strain evidence="9">JCM 17983</strain>
    </source>
</reference>
<dbReference type="Proteomes" id="UP001500457">
    <property type="component" value="Unassembled WGS sequence"/>
</dbReference>
<evidence type="ECO:0008006" key="10">
    <source>
        <dbReference type="Google" id="ProtNLM"/>
    </source>
</evidence>
<evidence type="ECO:0000259" key="7">
    <source>
        <dbReference type="Pfam" id="PF18741"/>
    </source>
</evidence>
<evidence type="ECO:0000256" key="5">
    <source>
        <dbReference type="SAM" id="MobiDB-lite"/>
    </source>
</evidence>
<dbReference type="InterPro" id="IPR050534">
    <property type="entry name" value="Coronavir_polyprotein_1ab"/>
</dbReference>
<comment type="caution">
    <text evidence="8">The sequence shown here is derived from an EMBL/GenBank/DDBJ whole genome shotgun (WGS) entry which is preliminary data.</text>
</comment>
<keyword evidence="2" id="KW-0378">Hydrolase</keyword>
<name>A0ABP9EQW9_9PSEU</name>
<evidence type="ECO:0000256" key="2">
    <source>
        <dbReference type="ARBA" id="ARBA00022801"/>
    </source>
</evidence>
<feature type="region of interest" description="Disordered" evidence="5">
    <location>
        <begin position="1"/>
        <end position="24"/>
    </location>
</feature>
<sequence length="1539" mass="164978">MVVGVPQEPVGAAASPQDLPEHDPALRDRVQRFVGVLRRVALARARPVRHTRHHVGALPLVEVADQGAVRRPREAGDEILRAPAEGAMRATFDALFDLMRAAADQPEAVELVLAGGLLHAPDHDVRVHLLTRPVRIERDADANAMVVTLAGDATRWEDEELLVGTGLVDDAAPAEQDAPPSPLDPDLVGILAGWADRHLRVEHARGDDWIGPTGPGTALVPAPALLARRRGAAALRTFYDAMVADLAGPGADTGADTGADETRPLPVGLAQLVAAIEPADRAAWLARTGHDEPPVTDPLFPLPVGAAQGRILGRLGRDSGVVVEGPPGTGKTHTIANLLCALLAEGRRVLVTSEKAQALRVLRDKLPPEMRDLCVSLADADEDPGLGAGIAGLATRSTEFDPDEADRAVADLAERRDALRADREAALDALVAERTAETTIQRDLGPGMTGTRAEVVRRLRSARERDGWLAEVVDPETELPPSPPLSVAEFRTLRTLLATETPARRERARQVLPPPVELPPEDHVADLAATVLRGLDATSGDVGPLVAALGGLPPDAAAHLPGVSRRAADALAELDDTGDDAEWAHGVADAVLSGRAGHLWGRATDGLRAVDDLLEHDRRAGPAQVRVDDAVDVAAAAPVVERFAAFLADGGTTRRLFKPDEQKAVEPHLAGIRLQGADPATVSGASAIAHHLRILEITDRLAEGFGPLGRPLRRAEHRAMLVEQALTLRATCLAVGRVLTAAVAVRALLAALPPAERPRVDSLARLRVFATLTLDVDDHRAAELARGELDEVVERVEGGVPPERQAPELVAVLDALRRRDADAYTEAVAAVESAHAEARDQRRLDALADRLERAAPGVVALLRAHAAEPWPDREDRLEHAWAYARAAARTRRWAAAEDAPDRLADLDVELARTTGKLAAAQAWRACLGRITAEQMRALQSHRASVAAVGRGTGRHADRYREAAREAVEVARDAVPAWVMPIREVLAAVEPRPDAFDVVIVDEASQADLTSLFLLWLAPRVIVVGDDRQCTPADVGGGSLEPAFARLETDLPEVPFYLRSQFTPRASVFSVFRATFGPPIRLREHFRSMPEIVGWSSREFYAGPGEADAPLVPLRQFGADRLPPLRATFVPDAAVRGQGSSLANDAEAAALVDAVARCAADPAYAGATFGVVVLQGHGQVELIEGLLRERLDVETWERRRLRVGVAADFQGDERDVVWLSMVVAPGHRLVALTAERYRQAFNVAASRARDQMWLFHSVHAEDLAETDLRRKLLEHVTARSPDGSAGAPENRPAPAEVDRERRHPAFGSLFAQRVFADLSDLGFAVVPQVEVHGRVLDLVVTGASGRLAVLCDGDETRRPATRADVEAEHDLRRCGWPVVRIAESRYLGDPEGAITPVLEAAAAADITPSAPTGPLAVVESAPADHTEYRPRRGRSGRAVIGAETSEVPETLDDLVDDLAAQGFPPPRRDARVHDPRGGGVLTDAAALWPTGISRRALAPPVLLAPDVRDLARERLRDLGYRVFTTVADLRAHLAASAERS</sequence>
<feature type="region of interest" description="Disordered" evidence="5">
    <location>
        <begin position="1276"/>
        <end position="1298"/>
    </location>
</feature>
<dbReference type="Pfam" id="PF18741">
    <property type="entry name" value="MTES_1575"/>
    <property type="match status" value="1"/>
</dbReference>
<feature type="domain" description="Restriction endonuclease type II-like" evidence="7">
    <location>
        <begin position="1309"/>
        <end position="1398"/>
    </location>
</feature>
<evidence type="ECO:0000313" key="8">
    <source>
        <dbReference type="EMBL" id="GAA4885127.1"/>
    </source>
</evidence>
<keyword evidence="4" id="KW-0067">ATP-binding</keyword>